<evidence type="ECO:0000313" key="3">
    <source>
        <dbReference type="Proteomes" id="UP001221558"/>
    </source>
</evidence>
<sequence>MRINIKRNLMKTANSNTQHIGQGPIIAFALVEPFYDVPETNGPEDNENEDLHGEEPLDDPLSREPNEIDEVEDTEPVKESDLDDSETIDPSAPAPDEDDYADLEEDEDDFELDEEETDEEVDPAADELGKRSDYIDQKIGQGTDLRDGTTII</sequence>
<gene>
    <name evidence="2" type="ORF">PQ465_09150</name>
</gene>
<dbReference type="EMBL" id="CP117880">
    <property type="protein sequence ID" value="WDF70524.1"/>
    <property type="molecule type" value="Genomic_DNA"/>
</dbReference>
<keyword evidence="3" id="KW-1185">Reference proteome</keyword>
<organism evidence="2 3">
    <name type="scientific">Sphingobacterium oryzagri</name>
    <dbReference type="NCBI Taxonomy" id="3025669"/>
    <lineage>
        <taxon>Bacteria</taxon>
        <taxon>Pseudomonadati</taxon>
        <taxon>Bacteroidota</taxon>
        <taxon>Sphingobacteriia</taxon>
        <taxon>Sphingobacteriales</taxon>
        <taxon>Sphingobacteriaceae</taxon>
        <taxon>Sphingobacterium</taxon>
    </lineage>
</organism>
<feature type="region of interest" description="Disordered" evidence="1">
    <location>
        <begin position="36"/>
        <end position="135"/>
    </location>
</feature>
<feature type="compositionally biased region" description="Acidic residues" evidence="1">
    <location>
        <begin position="95"/>
        <end position="125"/>
    </location>
</feature>
<accession>A0ABY7WPQ0</accession>
<dbReference type="RefSeq" id="WP_274269230.1">
    <property type="nucleotide sequence ID" value="NZ_CP117880.1"/>
</dbReference>
<evidence type="ECO:0000313" key="2">
    <source>
        <dbReference type="EMBL" id="WDF70524.1"/>
    </source>
</evidence>
<feature type="compositionally biased region" description="Basic and acidic residues" evidence="1">
    <location>
        <begin position="49"/>
        <end position="66"/>
    </location>
</feature>
<evidence type="ECO:0000256" key="1">
    <source>
        <dbReference type="SAM" id="MobiDB-lite"/>
    </source>
</evidence>
<dbReference type="Proteomes" id="UP001221558">
    <property type="component" value="Chromosome"/>
</dbReference>
<name>A0ABY7WPQ0_9SPHI</name>
<protein>
    <submittedName>
        <fullName evidence="2">Uncharacterized protein</fullName>
    </submittedName>
</protein>
<proteinExistence type="predicted"/>
<reference evidence="2 3" key="1">
    <citation type="submission" date="2023-02" db="EMBL/GenBank/DDBJ databases">
        <title>Genome sequence of Sphingobacterium sp. KACC 22765.</title>
        <authorList>
            <person name="Kim S."/>
            <person name="Heo J."/>
            <person name="Kwon S.-W."/>
        </authorList>
    </citation>
    <scope>NUCLEOTIDE SEQUENCE [LARGE SCALE GENOMIC DNA]</scope>
    <source>
        <strain evidence="2 3">KACC 22765</strain>
    </source>
</reference>